<gene>
    <name evidence="12" type="ORF">SAMN05660826_00779</name>
</gene>
<protein>
    <submittedName>
        <fullName evidence="12">Formate dehydrogenase alpha subunit</fullName>
    </submittedName>
</protein>
<dbReference type="InterPro" id="IPR009010">
    <property type="entry name" value="Asp_de-COase-like_dom_sf"/>
</dbReference>
<comment type="similarity">
    <text evidence="3">In the C-terminal section; belongs to the prokaryotic molybdopterin-containing oxidoreductase family.</text>
</comment>
<evidence type="ECO:0000256" key="3">
    <source>
        <dbReference type="ARBA" id="ARBA00007023"/>
    </source>
</evidence>
<proteinExistence type="inferred from homology"/>
<dbReference type="InterPro" id="IPR041925">
    <property type="entry name" value="CT_Formate-Dh_H"/>
</dbReference>
<dbReference type="Proteomes" id="UP000184375">
    <property type="component" value="Unassembled WGS sequence"/>
</dbReference>
<dbReference type="PANTHER" id="PTHR43105:SF14">
    <property type="entry name" value="FORMATE DEHYDROGENASE H"/>
    <property type="match status" value="1"/>
</dbReference>
<dbReference type="STRING" id="447595.SAMN05660826_00779"/>
<keyword evidence="5" id="KW-0500">Molybdenum</keyword>
<dbReference type="FunFam" id="3.40.228.10:FF:000002">
    <property type="entry name" value="Formate dehydrogenase subunit alpha"/>
    <property type="match status" value="1"/>
</dbReference>
<evidence type="ECO:0000313" key="12">
    <source>
        <dbReference type="EMBL" id="SHM34011.1"/>
    </source>
</evidence>
<dbReference type="GO" id="GO:0022904">
    <property type="term" value="P:respiratory electron transport chain"/>
    <property type="evidence" value="ECO:0007669"/>
    <property type="project" value="TreeGrafter"/>
</dbReference>
<dbReference type="NCBIfam" id="TIGR01591">
    <property type="entry name" value="Fdh-alpha"/>
    <property type="match status" value="1"/>
</dbReference>
<dbReference type="InterPro" id="IPR006478">
    <property type="entry name" value="Formate_DH_asu"/>
</dbReference>
<dbReference type="PROSITE" id="PS00932">
    <property type="entry name" value="MOLYBDOPTERIN_PROK_3"/>
    <property type="match status" value="1"/>
</dbReference>
<keyword evidence="13" id="KW-1185">Reference proteome</keyword>
<sequence length="544" mass="59999">MAGLAQTMGAGAMTNSIDEITQTQVLFVIGSNTTEQHPLIGSRIVEAIKKGAKLIVADPRKTHLAERAYVHLCLLPGTDAALINAMMNVIINDGLINEEFIKERTEGFEQLRQNILQWTPERAERITGVKAEDIRRAARIYAGAERAMILYCMGITQHNCSTDNVIALSNLVLLTGNVGKPGAGLCPLRGQNNVQGACDMGALPDVLSGYQKVKDPRVREKFSRAWGVEIPEIPGLTVPEMFEAAEKGIIKAMYIIGENPVVSEAHLSHVEKTLRNLEFLVVQDIFFTETARFADVVLPACSFAEKDGTFTGTDRRVQRLRKAIEPLWNSKPDWQIISELAARMGYPMTYADPSEIMDEIASFTPSYGGISYDRLEGPGIQVPCPHKDHPGTPYLHKGSFARGKGKFIPVDYTPPAERTDEKYPLVLTTGRVLFHYHTGTMTRKIDFLNKKCPGPFVEINPADAQKLGISDGDEVYVKSRRGKIKLPARVTGKIKQGVVFVPFHFAEAAANYLTIDALDPVAKTPQLKFCAVNIFTRSEENGDS</sequence>
<feature type="domain" description="Molybdopterin oxidoreductase" evidence="10">
    <location>
        <begin position="10"/>
        <end position="342"/>
    </location>
</feature>
<organism evidence="12 13">
    <name type="scientific">Caldanaerovirga acetigignens</name>
    <dbReference type="NCBI Taxonomy" id="447595"/>
    <lineage>
        <taxon>Bacteria</taxon>
        <taxon>Bacillati</taxon>
        <taxon>Bacillota</taxon>
        <taxon>Clostridia</taxon>
        <taxon>Thermosediminibacterales</taxon>
        <taxon>Thermosediminibacteraceae</taxon>
        <taxon>Caldanaerovirga</taxon>
    </lineage>
</organism>
<evidence type="ECO:0000259" key="11">
    <source>
        <dbReference type="Pfam" id="PF01568"/>
    </source>
</evidence>
<dbReference type="GO" id="GO:0008863">
    <property type="term" value="F:formate dehydrogenase (NAD+) activity"/>
    <property type="evidence" value="ECO:0007669"/>
    <property type="project" value="InterPro"/>
</dbReference>
<dbReference type="GO" id="GO:0046872">
    <property type="term" value="F:metal ion binding"/>
    <property type="evidence" value="ECO:0007669"/>
    <property type="project" value="UniProtKB-KW"/>
</dbReference>
<reference evidence="13" key="1">
    <citation type="submission" date="2016-11" db="EMBL/GenBank/DDBJ databases">
        <authorList>
            <person name="Varghese N."/>
            <person name="Submissions S."/>
        </authorList>
    </citation>
    <scope>NUCLEOTIDE SEQUENCE [LARGE SCALE GENOMIC DNA]</scope>
    <source>
        <strain evidence="13">DSM 18802</strain>
    </source>
</reference>
<feature type="domain" description="Molybdopterin dinucleotide-binding" evidence="11">
    <location>
        <begin position="425"/>
        <end position="531"/>
    </location>
</feature>
<comment type="cofactor">
    <cofactor evidence="2">
        <name>[4Fe-4S] cluster</name>
        <dbReference type="ChEBI" id="CHEBI:49883"/>
    </cofactor>
</comment>
<evidence type="ECO:0000256" key="9">
    <source>
        <dbReference type="ARBA" id="ARBA00023014"/>
    </source>
</evidence>
<keyword evidence="4" id="KW-0004">4Fe-4S</keyword>
<keyword evidence="7" id="KW-0560">Oxidoreductase</keyword>
<dbReference type="GO" id="GO:0051539">
    <property type="term" value="F:4 iron, 4 sulfur cluster binding"/>
    <property type="evidence" value="ECO:0007669"/>
    <property type="project" value="UniProtKB-KW"/>
</dbReference>
<keyword evidence="6" id="KW-0479">Metal-binding</keyword>
<dbReference type="FunFam" id="2.40.40.20:FF:000005">
    <property type="entry name" value="Periplasmic nitrate reductase"/>
    <property type="match status" value="1"/>
</dbReference>
<evidence type="ECO:0000313" key="13">
    <source>
        <dbReference type="Proteomes" id="UP000184375"/>
    </source>
</evidence>
<dbReference type="InterPro" id="IPR006657">
    <property type="entry name" value="MoPterin_dinucl-bd_dom"/>
</dbReference>
<evidence type="ECO:0000256" key="6">
    <source>
        <dbReference type="ARBA" id="ARBA00022723"/>
    </source>
</evidence>
<name>A0A1M7HZN8_9FIRM</name>
<dbReference type="SUPFAM" id="SSF53706">
    <property type="entry name" value="Formate dehydrogenase/DMSO reductase, domains 1-3"/>
    <property type="match status" value="1"/>
</dbReference>
<keyword evidence="9" id="KW-0411">Iron-sulfur</keyword>
<dbReference type="SUPFAM" id="SSF50692">
    <property type="entry name" value="ADC-like"/>
    <property type="match status" value="1"/>
</dbReference>
<dbReference type="GO" id="GO:0003954">
    <property type="term" value="F:NADH dehydrogenase activity"/>
    <property type="evidence" value="ECO:0007669"/>
    <property type="project" value="TreeGrafter"/>
</dbReference>
<dbReference type="AlphaFoldDB" id="A0A1M7HZN8"/>
<evidence type="ECO:0000256" key="2">
    <source>
        <dbReference type="ARBA" id="ARBA00001966"/>
    </source>
</evidence>
<dbReference type="InterPro" id="IPR006656">
    <property type="entry name" value="Mopterin_OxRdtase"/>
</dbReference>
<dbReference type="PANTHER" id="PTHR43105">
    <property type="entry name" value="RESPIRATORY NITRATE REDUCTASE"/>
    <property type="match status" value="1"/>
</dbReference>
<dbReference type="InterPro" id="IPR050123">
    <property type="entry name" value="Prok_molybdopt-oxidoreductase"/>
</dbReference>
<dbReference type="GO" id="GO:0043546">
    <property type="term" value="F:molybdopterin cofactor binding"/>
    <property type="evidence" value="ECO:0007669"/>
    <property type="project" value="InterPro"/>
</dbReference>
<dbReference type="Pfam" id="PF01568">
    <property type="entry name" value="Molydop_binding"/>
    <property type="match status" value="1"/>
</dbReference>
<evidence type="ECO:0000256" key="8">
    <source>
        <dbReference type="ARBA" id="ARBA00023004"/>
    </source>
</evidence>
<dbReference type="GO" id="GO:0015942">
    <property type="term" value="P:formate metabolic process"/>
    <property type="evidence" value="ECO:0007669"/>
    <property type="project" value="InterPro"/>
</dbReference>
<dbReference type="Gene3D" id="2.40.40.20">
    <property type="match status" value="1"/>
</dbReference>
<keyword evidence="8" id="KW-0408">Iron</keyword>
<evidence type="ECO:0000259" key="10">
    <source>
        <dbReference type="Pfam" id="PF00384"/>
    </source>
</evidence>
<dbReference type="GO" id="GO:0016020">
    <property type="term" value="C:membrane"/>
    <property type="evidence" value="ECO:0007669"/>
    <property type="project" value="TreeGrafter"/>
</dbReference>
<evidence type="ECO:0000256" key="5">
    <source>
        <dbReference type="ARBA" id="ARBA00022505"/>
    </source>
</evidence>
<dbReference type="Gene3D" id="3.40.228.10">
    <property type="entry name" value="Dimethylsulfoxide Reductase, domain 2"/>
    <property type="match status" value="1"/>
</dbReference>
<evidence type="ECO:0000256" key="1">
    <source>
        <dbReference type="ARBA" id="ARBA00001942"/>
    </source>
</evidence>
<evidence type="ECO:0000256" key="7">
    <source>
        <dbReference type="ARBA" id="ARBA00023002"/>
    </source>
</evidence>
<dbReference type="Pfam" id="PF00384">
    <property type="entry name" value="Molybdopterin"/>
    <property type="match status" value="1"/>
</dbReference>
<comment type="cofactor">
    <cofactor evidence="1">
        <name>Mo-bis(molybdopterin guanine dinucleotide)</name>
        <dbReference type="ChEBI" id="CHEBI:60539"/>
    </cofactor>
</comment>
<dbReference type="InterPro" id="IPR006655">
    <property type="entry name" value="Mopterin_OxRdtase_prok_CS"/>
</dbReference>
<accession>A0A1M7HZN8</accession>
<evidence type="ECO:0000256" key="4">
    <source>
        <dbReference type="ARBA" id="ARBA00022485"/>
    </source>
</evidence>
<dbReference type="EMBL" id="FRCR01000004">
    <property type="protein sequence ID" value="SHM34011.1"/>
    <property type="molecule type" value="Genomic_DNA"/>
</dbReference>
<dbReference type="CDD" id="cd02790">
    <property type="entry name" value="MopB_CT_Formate-Dh_H"/>
    <property type="match status" value="1"/>
</dbReference>
<dbReference type="PROSITE" id="PS00490">
    <property type="entry name" value="MOLYBDOPTERIN_PROK_2"/>
    <property type="match status" value="1"/>
</dbReference>
<dbReference type="Gene3D" id="3.40.50.740">
    <property type="match status" value="1"/>
</dbReference>